<feature type="region of interest" description="Disordered" evidence="1">
    <location>
        <begin position="1"/>
        <end position="109"/>
    </location>
</feature>
<keyword evidence="3" id="KW-1185">Reference proteome</keyword>
<dbReference type="AlphaFoldDB" id="A0AAV7RFS5"/>
<dbReference type="Proteomes" id="UP001066276">
    <property type="component" value="Chromosome 5"/>
</dbReference>
<evidence type="ECO:0000313" key="3">
    <source>
        <dbReference type="Proteomes" id="UP001066276"/>
    </source>
</evidence>
<evidence type="ECO:0000313" key="2">
    <source>
        <dbReference type="EMBL" id="KAJ1150818.1"/>
    </source>
</evidence>
<feature type="compositionally biased region" description="Polar residues" evidence="1">
    <location>
        <begin position="92"/>
        <end position="109"/>
    </location>
</feature>
<protein>
    <submittedName>
        <fullName evidence="2">Uncharacterized protein</fullName>
    </submittedName>
</protein>
<proteinExistence type="predicted"/>
<reference evidence="2" key="1">
    <citation type="journal article" date="2022" name="bioRxiv">
        <title>Sequencing and chromosome-scale assembly of the giantPleurodeles waltlgenome.</title>
        <authorList>
            <person name="Brown T."/>
            <person name="Elewa A."/>
            <person name="Iarovenko S."/>
            <person name="Subramanian E."/>
            <person name="Araus A.J."/>
            <person name="Petzold A."/>
            <person name="Susuki M."/>
            <person name="Suzuki K.-i.T."/>
            <person name="Hayashi T."/>
            <person name="Toyoda A."/>
            <person name="Oliveira C."/>
            <person name="Osipova E."/>
            <person name="Leigh N.D."/>
            <person name="Simon A."/>
            <person name="Yun M.H."/>
        </authorList>
    </citation>
    <scope>NUCLEOTIDE SEQUENCE</scope>
    <source>
        <strain evidence="2">20211129_DDA</strain>
        <tissue evidence="2">Liver</tissue>
    </source>
</reference>
<name>A0AAV7RFS5_PLEWA</name>
<comment type="caution">
    <text evidence="2">The sequence shown here is derived from an EMBL/GenBank/DDBJ whole genome shotgun (WGS) entry which is preliminary data.</text>
</comment>
<gene>
    <name evidence="2" type="ORF">NDU88_003607</name>
</gene>
<feature type="compositionally biased region" description="Basic and acidic residues" evidence="1">
    <location>
        <begin position="30"/>
        <end position="51"/>
    </location>
</feature>
<dbReference type="EMBL" id="JANPWB010000009">
    <property type="protein sequence ID" value="KAJ1150818.1"/>
    <property type="molecule type" value="Genomic_DNA"/>
</dbReference>
<accession>A0AAV7RFS5</accession>
<organism evidence="2 3">
    <name type="scientific">Pleurodeles waltl</name>
    <name type="common">Iberian ribbed newt</name>
    <dbReference type="NCBI Taxonomy" id="8319"/>
    <lineage>
        <taxon>Eukaryota</taxon>
        <taxon>Metazoa</taxon>
        <taxon>Chordata</taxon>
        <taxon>Craniata</taxon>
        <taxon>Vertebrata</taxon>
        <taxon>Euteleostomi</taxon>
        <taxon>Amphibia</taxon>
        <taxon>Batrachia</taxon>
        <taxon>Caudata</taxon>
        <taxon>Salamandroidea</taxon>
        <taxon>Salamandridae</taxon>
        <taxon>Pleurodelinae</taxon>
        <taxon>Pleurodeles</taxon>
    </lineage>
</organism>
<evidence type="ECO:0000256" key="1">
    <source>
        <dbReference type="SAM" id="MobiDB-lite"/>
    </source>
</evidence>
<sequence length="131" mass="14800">MFENKNKAPEALTRQDQAKPETTTPVPRSTRKEDSRRQRESGISRSLHAEGKFVGSGLVAPRRQCCKVTPMQRKQRKGDLLTYDHPTHKSHPSSVSLLNRSPLQPSPTWNLSVSRLQNIDPGTQENARFQA</sequence>